<organism evidence="1 2">
    <name type="scientific">Vigna mungo</name>
    <name type="common">Black gram</name>
    <name type="synonym">Phaseolus mungo</name>
    <dbReference type="NCBI Taxonomy" id="3915"/>
    <lineage>
        <taxon>Eukaryota</taxon>
        <taxon>Viridiplantae</taxon>
        <taxon>Streptophyta</taxon>
        <taxon>Embryophyta</taxon>
        <taxon>Tracheophyta</taxon>
        <taxon>Spermatophyta</taxon>
        <taxon>Magnoliopsida</taxon>
        <taxon>eudicotyledons</taxon>
        <taxon>Gunneridae</taxon>
        <taxon>Pentapetalae</taxon>
        <taxon>rosids</taxon>
        <taxon>fabids</taxon>
        <taxon>Fabales</taxon>
        <taxon>Fabaceae</taxon>
        <taxon>Papilionoideae</taxon>
        <taxon>50 kb inversion clade</taxon>
        <taxon>NPAAA clade</taxon>
        <taxon>indigoferoid/millettioid clade</taxon>
        <taxon>Phaseoleae</taxon>
        <taxon>Vigna</taxon>
    </lineage>
</organism>
<name>A0AAQ3NWZ0_VIGMU</name>
<keyword evidence="2" id="KW-1185">Reference proteome</keyword>
<evidence type="ECO:0000313" key="1">
    <source>
        <dbReference type="EMBL" id="WVZ17685.1"/>
    </source>
</evidence>
<dbReference type="AlphaFoldDB" id="A0AAQ3NWZ0"/>
<sequence length="111" mass="13293">MFSRCQPQLRARVACNQQICSFWHCDIRWSYCEQHSWFFGEDKELGTKRSFRLELIFFFRNPYYYNFTSCQIPRFNSYHATCSKINTSFSHLCKNLTPLSKFNSKGSIDSN</sequence>
<evidence type="ECO:0000313" key="2">
    <source>
        <dbReference type="Proteomes" id="UP001374535"/>
    </source>
</evidence>
<proteinExistence type="predicted"/>
<dbReference type="EMBL" id="CP144698">
    <property type="protein sequence ID" value="WVZ17685.1"/>
    <property type="molecule type" value="Genomic_DNA"/>
</dbReference>
<accession>A0AAQ3NWZ0</accession>
<gene>
    <name evidence="1" type="ORF">V8G54_010667</name>
</gene>
<protein>
    <submittedName>
        <fullName evidence="1">Uncharacterized protein</fullName>
    </submittedName>
</protein>
<reference evidence="1 2" key="1">
    <citation type="journal article" date="2023" name="Life. Sci Alliance">
        <title>Evolutionary insights into 3D genome organization and epigenetic landscape of Vigna mungo.</title>
        <authorList>
            <person name="Junaid A."/>
            <person name="Singh B."/>
            <person name="Bhatia S."/>
        </authorList>
    </citation>
    <scope>NUCLEOTIDE SEQUENCE [LARGE SCALE GENOMIC DNA]</scope>
    <source>
        <strain evidence="1">Urdbean</strain>
    </source>
</reference>
<dbReference type="Proteomes" id="UP001374535">
    <property type="component" value="Chromosome 3"/>
</dbReference>